<dbReference type="HOGENOM" id="CLU_762311_0_0_0"/>
<gene>
    <name evidence="2" type="ordered locus">Deipe_4135</name>
</gene>
<dbReference type="SUPFAM" id="SSF53098">
    <property type="entry name" value="Ribonuclease H-like"/>
    <property type="match status" value="1"/>
</dbReference>
<dbReference type="GO" id="GO:0006313">
    <property type="term" value="P:DNA transposition"/>
    <property type="evidence" value="ECO:0007669"/>
    <property type="project" value="InterPro"/>
</dbReference>
<protein>
    <submittedName>
        <fullName evidence="2">Transposase family protein</fullName>
    </submittedName>
</protein>
<reference evidence="3" key="1">
    <citation type="submission" date="2012-03" db="EMBL/GenBank/DDBJ databases">
        <title>Complete sequence of plasmid 1 of Deinococcus peraridilitoris DSM 19664.</title>
        <authorList>
            <person name="Lucas S."/>
            <person name="Copeland A."/>
            <person name="Lapidus A."/>
            <person name="Glavina del Rio T."/>
            <person name="Dalin E."/>
            <person name="Tice H."/>
            <person name="Bruce D."/>
            <person name="Goodwin L."/>
            <person name="Pitluck S."/>
            <person name="Peters L."/>
            <person name="Mikhailova N."/>
            <person name="Lu M."/>
            <person name="Kyrpides N."/>
            <person name="Mavromatis K."/>
            <person name="Ivanova N."/>
            <person name="Brettin T."/>
            <person name="Detter J.C."/>
            <person name="Han C."/>
            <person name="Larimer F."/>
            <person name="Land M."/>
            <person name="Hauser L."/>
            <person name="Markowitz V."/>
            <person name="Cheng J.-F."/>
            <person name="Hugenholtz P."/>
            <person name="Woyke T."/>
            <person name="Wu D."/>
            <person name="Pukall R."/>
            <person name="Steenblock K."/>
            <person name="Brambilla E."/>
            <person name="Klenk H.-P."/>
            <person name="Eisen J.A."/>
        </authorList>
    </citation>
    <scope>NUCLEOTIDE SEQUENCE [LARGE SCALE GENOMIC DNA]</scope>
    <source>
        <strain evidence="3">DSM 19664 / LMG 22246 / CIP 109416 / KR-200</strain>
        <plasmid evidence="3">Plasmid pDEIPE01</plasmid>
    </source>
</reference>
<dbReference type="EMBL" id="CP003383">
    <property type="protein sequence ID" value="AFZ69502.1"/>
    <property type="molecule type" value="Genomic_DNA"/>
</dbReference>
<feature type="domain" description="Transposase IS4-like" evidence="1">
    <location>
        <begin position="103"/>
        <end position="297"/>
    </location>
</feature>
<dbReference type="GO" id="GO:0004803">
    <property type="term" value="F:transposase activity"/>
    <property type="evidence" value="ECO:0007669"/>
    <property type="project" value="InterPro"/>
</dbReference>
<dbReference type="Pfam" id="PF01609">
    <property type="entry name" value="DDE_Tnp_1"/>
    <property type="match status" value="1"/>
</dbReference>
<dbReference type="InterPro" id="IPR012337">
    <property type="entry name" value="RNaseH-like_sf"/>
</dbReference>
<dbReference type="OrthoDB" id="55224at2"/>
<accession>L0A8L0</accession>
<name>L0A8L0_DEIPD</name>
<evidence type="ECO:0000259" key="1">
    <source>
        <dbReference type="Pfam" id="PF01609"/>
    </source>
</evidence>
<geneLocation type="plasmid" evidence="2 3">
    <name>pDEIPE01</name>
</geneLocation>
<dbReference type="PATRIC" id="fig|937777.3.peg.4162"/>
<dbReference type="Proteomes" id="UP000010467">
    <property type="component" value="Plasmid pDEIPE01"/>
</dbReference>
<proteinExistence type="predicted"/>
<sequence length="363" mass="40774">MAPLWGVNPKELRSRRLYSDILACFTRKQHLDSFQVFLDLLLEAKGRPLPVQATVKSPAALSRFLNHYGWSTRLLVRAMRQHAHQTLLDFWQHAPHQHPRLELLIDLTSLEKTGKFEELDDWMHVYNSVQGVHLVVLYLCCGPLRLPWTFQVWRGKDTPSPAMLALKLLRTVPKQLLNSGRQARVHADGGFDSADFIHGVLDQGLDLIVGVRKNRRLADGCKVENLTVRGSMVQLQGLRQPVCISWVWLYRNDESEQRFVMQGRKMGGVHLARVGKRRWKIEGFFKTIKGRFGLSRFAQHSKRAGVLMGVRSAQETGGAALVVPVRTRFSTVPPSGPRLATQAVGKLARLGKAGSATAGDACL</sequence>
<keyword evidence="2" id="KW-0614">Plasmid</keyword>
<organism evidence="2 3">
    <name type="scientific">Deinococcus peraridilitoris (strain DSM 19664 / LMG 22246 / CIP 109416 / KR-200)</name>
    <dbReference type="NCBI Taxonomy" id="937777"/>
    <lineage>
        <taxon>Bacteria</taxon>
        <taxon>Thermotogati</taxon>
        <taxon>Deinococcota</taxon>
        <taxon>Deinococci</taxon>
        <taxon>Deinococcales</taxon>
        <taxon>Deinococcaceae</taxon>
        <taxon>Deinococcus</taxon>
    </lineage>
</organism>
<dbReference type="AlphaFoldDB" id="L0A8L0"/>
<keyword evidence="3" id="KW-1185">Reference proteome</keyword>
<dbReference type="RefSeq" id="WP_015231403.1">
    <property type="nucleotide sequence ID" value="NC_019789.1"/>
</dbReference>
<dbReference type="GO" id="GO:0003677">
    <property type="term" value="F:DNA binding"/>
    <property type="evidence" value="ECO:0007669"/>
    <property type="project" value="InterPro"/>
</dbReference>
<evidence type="ECO:0000313" key="2">
    <source>
        <dbReference type="EMBL" id="AFZ69502.1"/>
    </source>
</evidence>
<dbReference type="InterPro" id="IPR002559">
    <property type="entry name" value="Transposase_11"/>
</dbReference>
<dbReference type="KEGG" id="dpd:Deipe_4135"/>
<evidence type="ECO:0000313" key="3">
    <source>
        <dbReference type="Proteomes" id="UP000010467"/>
    </source>
</evidence>